<dbReference type="InterPro" id="IPR055259">
    <property type="entry name" value="YkvP/CgeB_Glyco_trans-like"/>
</dbReference>
<dbReference type="GO" id="GO:0016757">
    <property type="term" value="F:glycosyltransferase activity"/>
    <property type="evidence" value="ECO:0007669"/>
    <property type="project" value="UniProtKB-KW"/>
</dbReference>
<organism evidence="2 3">
    <name type="scientific">Veillonella fallax</name>
    <dbReference type="NCBI Taxonomy" id="2881272"/>
    <lineage>
        <taxon>Bacteria</taxon>
        <taxon>Bacillati</taxon>
        <taxon>Bacillota</taxon>
        <taxon>Negativicutes</taxon>
        <taxon>Veillonellales</taxon>
        <taxon>Veillonellaceae</taxon>
        <taxon>Veillonella</taxon>
    </lineage>
</organism>
<dbReference type="RefSeq" id="WP_227720834.1">
    <property type="nucleotide sequence ID" value="NZ_JAJEQD010000004.1"/>
</dbReference>
<sequence length="329" mass="38762">MDICIVTNHRNSAMFSNNLIEANHQLGNNTYIFELNYDKNIQDERKRLLEFIDGNNIELALFLNDFRFPNKLYFINEDIAKKVDCRLWVWDSIHDVQSLGNHINIYSNIYSIEINDVIQLEKYCSITAHYLPLYAGPEFYSSPRAVTDVQDLDIFFIGTIAGSKKRLELLEAAAKVAYENNYKMLVLGRVWHSHHWYQEIIGKFKFGLKYPYLSKVVKNKVLSPEEVITYYKRTKINLNIHIEGHTCYNCRTFEVMGNNNFLLSDIQNKYDLHLEELVHFDCYSDTNELVEKIKYYIEHEIERNKIAYSGGCIIREKYNLTNALKLIFS</sequence>
<name>A0ABS8F203_9FIRM</name>
<dbReference type="Pfam" id="PF13524">
    <property type="entry name" value="Glyco_trans_1_2"/>
    <property type="match status" value="1"/>
</dbReference>
<protein>
    <submittedName>
        <fullName evidence="2">Glycosyltransferase</fullName>
        <ecNumber evidence="2">2.4.-.-</ecNumber>
    </submittedName>
</protein>
<dbReference type="Proteomes" id="UP001198241">
    <property type="component" value="Unassembled WGS sequence"/>
</dbReference>
<keyword evidence="2" id="KW-0808">Transferase</keyword>
<dbReference type="EC" id="2.4.-.-" evidence="2"/>
<proteinExistence type="predicted"/>
<comment type="caution">
    <text evidence="2">The sequence shown here is derived from an EMBL/GenBank/DDBJ whole genome shotgun (WGS) entry which is preliminary data.</text>
</comment>
<evidence type="ECO:0000259" key="1">
    <source>
        <dbReference type="Pfam" id="PF13524"/>
    </source>
</evidence>
<evidence type="ECO:0000313" key="2">
    <source>
        <dbReference type="EMBL" id="MCC2156065.1"/>
    </source>
</evidence>
<evidence type="ECO:0000313" key="3">
    <source>
        <dbReference type="Proteomes" id="UP001198241"/>
    </source>
</evidence>
<dbReference type="EMBL" id="JAJEQD010000004">
    <property type="protein sequence ID" value="MCC2156065.1"/>
    <property type="molecule type" value="Genomic_DNA"/>
</dbReference>
<gene>
    <name evidence="2" type="ORF">LKD20_02760</name>
</gene>
<feature type="domain" description="Spore protein YkvP/CgeB glycosyl transferase-like" evidence="1">
    <location>
        <begin position="169"/>
        <end position="322"/>
    </location>
</feature>
<reference evidence="2 3" key="1">
    <citation type="submission" date="2021-10" db="EMBL/GenBank/DDBJ databases">
        <title>Anaerobic single-cell dispensing facilitates the cultivation of human gut bacteria.</title>
        <authorList>
            <person name="Afrizal A."/>
        </authorList>
    </citation>
    <scope>NUCLEOTIDE SEQUENCE [LARGE SCALE GENOMIC DNA]</scope>
    <source>
        <strain evidence="2 3">CLA-AA-H247</strain>
    </source>
</reference>
<keyword evidence="2" id="KW-0328">Glycosyltransferase</keyword>
<keyword evidence="3" id="KW-1185">Reference proteome</keyword>
<accession>A0ABS8F203</accession>